<comment type="similarity">
    <text evidence="1">Belongs to the 14-3-3 family.</text>
</comment>
<evidence type="ECO:0000313" key="4">
    <source>
        <dbReference type="Proteomes" id="UP000823046"/>
    </source>
</evidence>
<organism evidence="3 4">
    <name type="scientific">Cardiosporidium cionae</name>
    <dbReference type="NCBI Taxonomy" id="476202"/>
    <lineage>
        <taxon>Eukaryota</taxon>
        <taxon>Sar</taxon>
        <taxon>Alveolata</taxon>
        <taxon>Apicomplexa</taxon>
        <taxon>Aconoidasida</taxon>
        <taxon>Nephromycida</taxon>
        <taxon>Cardiosporidium</taxon>
    </lineage>
</organism>
<evidence type="ECO:0000313" key="3">
    <source>
        <dbReference type="EMBL" id="KAF8821484.1"/>
    </source>
</evidence>
<dbReference type="InterPro" id="IPR000308">
    <property type="entry name" value="14-3-3"/>
</dbReference>
<dbReference type="Proteomes" id="UP000823046">
    <property type="component" value="Unassembled WGS sequence"/>
</dbReference>
<evidence type="ECO:0000256" key="1">
    <source>
        <dbReference type="ARBA" id="ARBA00006141"/>
    </source>
</evidence>
<accession>A0ABQ7JBX1</accession>
<dbReference type="SMART" id="SM00101">
    <property type="entry name" value="14_3_3"/>
    <property type="match status" value="1"/>
</dbReference>
<feature type="domain" description="14-3-3" evidence="2">
    <location>
        <begin position="57"/>
        <end position="274"/>
    </location>
</feature>
<evidence type="ECO:0000259" key="2">
    <source>
        <dbReference type="SMART" id="SM00101"/>
    </source>
</evidence>
<gene>
    <name evidence="3" type="ORF">IE077_001967</name>
</gene>
<dbReference type="InterPro" id="IPR023410">
    <property type="entry name" value="14-3-3_domain"/>
</dbReference>
<comment type="caution">
    <text evidence="3">The sequence shown here is derived from an EMBL/GenBank/DDBJ whole genome shotgun (WGS) entry which is preliminary data.</text>
</comment>
<dbReference type="PRINTS" id="PR00305">
    <property type="entry name" value="1433ZETA"/>
</dbReference>
<name>A0ABQ7JBX1_9APIC</name>
<proteinExistence type="inferred from homology"/>
<keyword evidence="4" id="KW-1185">Reference proteome</keyword>
<dbReference type="Pfam" id="PF00244">
    <property type="entry name" value="14-3-3"/>
    <property type="match status" value="1"/>
</dbReference>
<dbReference type="InterPro" id="IPR036815">
    <property type="entry name" value="14-3-3_dom_sf"/>
</dbReference>
<protein>
    <recommendedName>
        <fullName evidence="2">14-3-3 domain-containing protein</fullName>
    </recommendedName>
</protein>
<dbReference type="SUPFAM" id="SSF48445">
    <property type="entry name" value="14-3-3 protein"/>
    <property type="match status" value="1"/>
</dbReference>
<dbReference type="PANTHER" id="PTHR18860">
    <property type="entry name" value="14-3-3 PROTEIN"/>
    <property type="match status" value="1"/>
</dbReference>
<sequence>MENQTELLVQEENAELEAEVVEFAETLVAPHPKAIPQAFLGWPPAPEEYGETKNNCEFLCYMLKLTEACKRPADSMDCAALLASALAARTGDPTDESVHCMSNGFRPQLSALLQEKLKIIFCSRNDITQQAVNHCQNVVKLLNEELIPSAKTTGRLTLYLKLKADYYRHISDFVEGVTRHRLVKWADKTYEEAANCGNSIPACSSVRLGVAFNWCNLIHDYIGEREAALRVAECSYKEAVKHIEKVKDSEFREFQDIMIALNYKIKEWRQEVHGSSAFA</sequence>
<dbReference type="Gene3D" id="1.20.190.20">
    <property type="entry name" value="14-3-3 domain"/>
    <property type="match status" value="1"/>
</dbReference>
<dbReference type="EMBL" id="JADAQX010000174">
    <property type="protein sequence ID" value="KAF8821484.1"/>
    <property type="molecule type" value="Genomic_DNA"/>
</dbReference>
<reference evidence="3 4" key="1">
    <citation type="journal article" date="2020" name="bioRxiv">
        <title>Metabolic contributions of an alphaproteobacterial endosymbiont in the apicomplexan Cardiosporidium cionae.</title>
        <authorList>
            <person name="Hunter E.S."/>
            <person name="Paight C.J."/>
            <person name="Lane C.E."/>
        </authorList>
    </citation>
    <scope>NUCLEOTIDE SEQUENCE [LARGE SCALE GENOMIC DNA]</scope>
    <source>
        <strain evidence="3">ESH_2018</strain>
    </source>
</reference>